<dbReference type="PANTHER" id="PTHR43096:SF10">
    <property type="entry name" value="CHAPERONE PROTEIN DNAJ A6, CHLOROPLASTIC"/>
    <property type="match status" value="1"/>
</dbReference>
<comment type="caution">
    <text evidence="12">The sequence shown here is derived from an EMBL/GenBank/DDBJ whole genome shotgun (WGS) entry which is preliminary data.</text>
</comment>
<dbReference type="Proteomes" id="UP000231157">
    <property type="component" value="Unassembled WGS sequence"/>
</dbReference>
<evidence type="ECO:0000256" key="7">
    <source>
        <dbReference type="ARBA" id="ARBA00067609"/>
    </source>
</evidence>
<comment type="domain">
    <text evidence="8">The J domain is necessary and sufficient to stimulate DnaK ATPase activity. Zinc center 1 plays an important role in the autonomous, DnaK-independent chaperone activity of DnaJ. Zinc center 2 is essential for interaction with DnaK and for DnaJ activity.</text>
</comment>
<keyword evidence="2 8" id="KW-0677">Repeat</keyword>
<dbReference type="GO" id="GO:0051082">
    <property type="term" value="F:unfolded protein binding"/>
    <property type="evidence" value="ECO:0007669"/>
    <property type="project" value="UniProtKB-UniRule"/>
</dbReference>
<keyword evidence="1 8" id="KW-0479">Metal-binding</keyword>
<accession>A0A2H0USB7</accession>
<dbReference type="Gene3D" id="1.10.287.110">
    <property type="entry name" value="DnaJ domain"/>
    <property type="match status" value="1"/>
</dbReference>
<sequence>MSDDYYKILGVEKSATEEEIKKAYRRLAHKYHPDKKDGDEAMFKKINEAYQVLSNKEKRSQYDRFGRVFQGQNGAGGFDWRNFNDGGFEFGFDPSTFEDLGNMGDIFDAFFEGFGMKRKRKTYERGSDLELVQEITLEESYNGATKSVRFNTQKSCETCSGVGHDPKEGFTPCSACDSRGEIHEMRKTFFGNFSQVKTCTKCAGAGKIPNSICKKCSGTGRITGEQSVDLKIAPGVDDGQLIKVTKAGEAGVHGSEPGDLYVRIKIKPHKKFKRSGEDLVITESVNLVDFLINRSVEVETISGKNIKVEIPSDFNLGDQLSASGEGMPRLGGFGKGRLLINLDIKVPKKLSGKAKSLLEDLRRELE</sequence>
<evidence type="ECO:0000256" key="1">
    <source>
        <dbReference type="ARBA" id="ARBA00022723"/>
    </source>
</evidence>
<organism evidence="12 13">
    <name type="scientific">Candidatus Harrisonbacteria bacterium CG10_big_fil_rev_8_21_14_0_10_40_38</name>
    <dbReference type="NCBI Taxonomy" id="1974583"/>
    <lineage>
        <taxon>Bacteria</taxon>
        <taxon>Candidatus Harrisoniibacteriota</taxon>
    </lineage>
</organism>
<feature type="binding site" evidence="8">
    <location>
        <position position="176"/>
    </location>
    <ligand>
        <name>Zn(2+)</name>
        <dbReference type="ChEBI" id="CHEBI:29105"/>
        <label>2</label>
    </ligand>
</feature>
<comment type="subcellular location">
    <subcellularLocation>
        <location evidence="8">Cytoplasm</location>
    </subcellularLocation>
</comment>
<feature type="domain" description="J" evidence="10">
    <location>
        <begin position="4"/>
        <end position="66"/>
    </location>
</feature>
<dbReference type="AlphaFoldDB" id="A0A2H0USB7"/>
<dbReference type="CDD" id="cd10747">
    <property type="entry name" value="DnaJ_C"/>
    <property type="match status" value="1"/>
</dbReference>
<feature type="binding site" evidence="8">
    <location>
        <position position="156"/>
    </location>
    <ligand>
        <name>Zn(2+)</name>
        <dbReference type="ChEBI" id="CHEBI:29105"/>
        <label>1</label>
    </ligand>
</feature>
<gene>
    <name evidence="8" type="primary">dnaJ</name>
    <name evidence="12" type="ORF">COU07_00165</name>
</gene>
<feature type="binding site" evidence="8">
    <location>
        <position position="199"/>
    </location>
    <ligand>
        <name>Zn(2+)</name>
        <dbReference type="ChEBI" id="CHEBI:29105"/>
        <label>2</label>
    </ligand>
</feature>
<dbReference type="SUPFAM" id="SSF49493">
    <property type="entry name" value="HSP40/DnaJ peptide-binding domain"/>
    <property type="match status" value="2"/>
</dbReference>
<dbReference type="InterPro" id="IPR012724">
    <property type="entry name" value="DnaJ"/>
</dbReference>
<dbReference type="GO" id="GO:0009408">
    <property type="term" value="P:response to heat"/>
    <property type="evidence" value="ECO:0007669"/>
    <property type="project" value="InterPro"/>
</dbReference>
<comment type="subunit">
    <text evidence="8">Homodimer.</text>
</comment>
<dbReference type="CDD" id="cd06257">
    <property type="entry name" value="DnaJ"/>
    <property type="match status" value="1"/>
</dbReference>
<dbReference type="InterPro" id="IPR008971">
    <property type="entry name" value="HSP40/DnaJ_pept-bd"/>
</dbReference>
<name>A0A2H0USB7_9BACT</name>
<feature type="zinc finger region" description="CR-type" evidence="9">
    <location>
        <begin position="143"/>
        <end position="225"/>
    </location>
</feature>
<dbReference type="CDD" id="cd10719">
    <property type="entry name" value="DnaJ_zf"/>
    <property type="match status" value="1"/>
</dbReference>
<dbReference type="InterPro" id="IPR001623">
    <property type="entry name" value="DnaJ_domain"/>
</dbReference>
<feature type="binding site" evidence="8">
    <location>
        <position position="173"/>
    </location>
    <ligand>
        <name>Zn(2+)</name>
        <dbReference type="ChEBI" id="CHEBI:29105"/>
        <label>2</label>
    </ligand>
</feature>
<evidence type="ECO:0000256" key="5">
    <source>
        <dbReference type="ARBA" id="ARBA00023186"/>
    </source>
</evidence>
<comment type="similarity">
    <text evidence="6 8">Belongs to the DnaJ family.</text>
</comment>
<feature type="binding site" evidence="8">
    <location>
        <position position="213"/>
    </location>
    <ligand>
        <name>Zn(2+)</name>
        <dbReference type="ChEBI" id="CHEBI:29105"/>
        <label>1</label>
    </ligand>
</feature>
<evidence type="ECO:0000313" key="13">
    <source>
        <dbReference type="Proteomes" id="UP000231157"/>
    </source>
</evidence>
<evidence type="ECO:0000256" key="3">
    <source>
        <dbReference type="ARBA" id="ARBA00022771"/>
    </source>
</evidence>
<protein>
    <recommendedName>
        <fullName evidence="7 8">Chaperone protein DnaJ</fullName>
    </recommendedName>
</protein>
<dbReference type="InterPro" id="IPR002939">
    <property type="entry name" value="DnaJ_C"/>
</dbReference>
<evidence type="ECO:0000256" key="2">
    <source>
        <dbReference type="ARBA" id="ARBA00022737"/>
    </source>
</evidence>
<dbReference type="GO" id="GO:0005737">
    <property type="term" value="C:cytoplasm"/>
    <property type="evidence" value="ECO:0007669"/>
    <property type="project" value="UniProtKB-SubCell"/>
</dbReference>
<feature type="domain" description="CR-type" evidence="11">
    <location>
        <begin position="143"/>
        <end position="225"/>
    </location>
</feature>
<evidence type="ECO:0000256" key="8">
    <source>
        <dbReference type="HAMAP-Rule" id="MF_01152"/>
    </source>
</evidence>
<evidence type="ECO:0000256" key="4">
    <source>
        <dbReference type="ARBA" id="ARBA00022833"/>
    </source>
</evidence>
<evidence type="ECO:0000259" key="11">
    <source>
        <dbReference type="PROSITE" id="PS51188"/>
    </source>
</evidence>
<dbReference type="GO" id="GO:0042026">
    <property type="term" value="P:protein refolding"/>
    <property type="evidence" value="ECO:0007669"/>
    <property type="project" value="TreeGrafter"/>
</dbReference>
<evidence type="ECO:0000313" key="12">
    <source>
        <dbReference type="EMBL" id="PIR89302.1"/>
    </source>
</evidence>
<dbReference type="GO" id="GO:0031072">
    <property type="term" value="F:heat shock protein binding"/>
    <property type="evidence" value="ECO:0007669"/>
    <property type="project" value="InterPro"/>
</dbReference>
<dbReference type="GO" id="GO:0008270">
    <property type="term" value="F:zinc ion binding"/>
    <property type="evidence" value="ECO:0007669"/>
    <property type="project" value="UniProtKB-UniRule"/>
</dbReference>
<dbReference type="EMBL" id="PFAZ01000001">
    <property type="protein sequence ID" value="PIR89302.1"/>
    <property type="molecule type" value="Genomic_DNA"/>
</dbReference>
<dbReference type="InterPro" id="IPR036869">
    <property type="entry name" value="J_dom_sf"/>
</dbReference>
<dbReference type="InterPro" id="IPR036410">
    <property type="entry name" value="HSP_DnaJ_Cys-rich_dom_sf"/>
</dbReference>
<keyword evidence="3 8" id="KW-0863">Zinc-finger</keyword>
<dbReference type="PROSITE" id="PS51188">
    <property type="entry name" value="ZF_CR"/>
    <property type="match status" value="1"/>
</dbReference>
<dbReference type="FunFam" id="2.10.230.10:FF:000002">
    <property type="entry name" value="Molecular chaperone DnaJ"/>
    <property type="match status" value="1"/>
</dbReference>
<dbReference type="PRINTS" id="PR00625">
    <property type="entry name" value="JDOMAIN"/>
</dbReference>
<dbReference type="HAMAP" id="MF_01152">
    <property type="entry name" value="DnaJ"/>
    <property type="match status" value="1"/>
</dbReference>
<evidence type="ECO:0000256" key="6">
    <source>
        <dbReference type="ARBA" id="ARBA00061004"/>
    </source>
</evidence>
<dbReference type="Gene3D" id="2.10.230.10">
    <property type="entry name" value="Heat shock protein DnaJ, cysteine-rich domain"/>
    <property type="match status" value="1"/>
</dbReference>
<dbReference type="PROSITE" id="PS50076">
    <property type="entry name" value="DNAJ_2"/>
    <property type="match status" value="1"/>
</dbReference>
<feature type="binding site" evidence="8">
    <location>
        <position position="159"/>
    </location>
    <ligand>
        <name>Zn(2+)</name>
        <dbReference type="ChEBI" id="CHEBI:29105"/>
        <label>1</label>
    </ligand>
</feature>
<dbReference type="PROSITE" id="PS00636">
    <property type="entry name" value="DNAJ_1"/>
    <property type="match status" value="1"/>
</dbReference>
<dbReference type="GO" id="GO:0005524">
    <property type="term" value="F:ATP binding"/>
    <property type="evidence" value="ECO:0007669"/>
    <property type="project" value="InterPro"/>
</dbReference>
<keyword evidence="5 8" id="KW-0143">Chaperone</keyword>
<keyword evidence="8" id="KW-0235">DNA replication</keyword>
<dbReference type="InterPro" id="IPR001305">
    <property type="entry name" value="HSP_DnaJ_Cys-rich_dom"/>
</dbReference>
<dbReference type="GO" id="GO:0006260">
    <property type="term" value="P:DNA replication"/>
    <property type="evidence" value="ECO:0007669"/>
    <property type="project" value="UniProtKB-KW"/>
</dbReference>
<reference evidence="13" key="1">
    <citation type="submission" date="2017-09" db="EMBL/GenBank/DDBJ databases">
        <title>Depth-based differentiation of microbial function through sediment-hosted aquifers and enrichment of novel symbionts in the deep terrestrial subsurface.</title>
        <authorList>
            <person name="Probst A.J."/>
            <person name="Ladd B."/>
            <person name="Jarett J.K."/>
            <person name="Geller-Mcgrath D.E."/>
            <person name="Sieber C.M.K."/>
            <person name="Emerson J.B."/>
            <person name="Anantharaman K."/>
            <person name="Thomas B.C."/>
            <person name="Malmstrom R."/>
            <person name="Stieglmeier M."/>
            <person name="Klingl A."/>
            <person name="Woyke T."/>
            <person name="Ryan C.M."/>
            <person name="Banfield J.F."/>
        </authorList>
    </citation>
    <scope>NUCLEOTIDE SEQUENCE [LARGE SCALE GENOMIC DNA]</scope>
</reference>
<dbReference type="InterPro" id="IPR018253">
    <property type="entry name" value="DnaJ_domain_CS"/>
</dbReference>
<dbReference type="SUPFAM" id="SSF57938">
    <property type="entry name" value="DnaJ/Hsp40 cysteine-rich domain"/>
    <property type="match status" value="1"/>
</dbReference>
<dbReference type="Pfam" id="PF01556">
    <property type="entry name" value="DnaJ_C"/>
    <property type="match status" value="1"/>
</dbReference>
<dbReference type="Gene3D" id="2.60.260.20">
    <property type="entry name" value="Urease metallochaperone UreE, N-terminal domain"/>
    <property type="match status" value="2"/>
</dbReference>
<evidence type="ECO:0000259" key="10">
    <source>
        <dbReference type="PROSITE" id="PS50076"/>
    </source>
</evidence>
<keyword evidence="8" id="KW-0963">Cytoplasm</keyword>
<evidence type="ECO:0000256" key="9">
    <source>
        <dbReference type="PROSITE-ProRule" id="PRU00546"/>
    </source>
</evidence>
<dbReference type="PANTHER" id="PTHR43096">
    <property type="entry name" value="DNAJ HOMOLOG 1, MITOCHONDRIAL-RELATED"/>
    <property type="match status" value="1"/>
</dbReference>
<comment type="function">
    <text evidence="8">Participates actively in the response to hyperosmotic and heat shock by preventing the aggregation of stress-denatured proteins and by disaggregating proteins, also in an autonomous, DnaK-independent fashion. Unfolded proteins bind initially to DnaJ; upon interaction with the DnaJ-bound protein, DnaK hydrolyzes its bound ATP, resulting in the formation of a stable complex. GrpE releases ADP from DnaK; ATP binding to DnaK triggers the release of the substrate protein, thus completing the reaction cycle. Several rounds of ATP-dependent interactions between DnaJ, DnaK and GrpE are required for fully efficient folding. Also involved, together with DnaK and GrpE, in the DNA replication of plasmids through activation of initiation proteins.</text>
</comment>
<dbReference type="SMART" id="SM00271">
    <property type="entry name" value="DnaJ"/>
    <property type="match status" value="1"/>
</dbReference>
<keyword evidence="4 8" id="KW-0862">Zinc</keyword>
<keyword evidence="8" id="KW-0346">Stress response</keyword>
<comment type="cofactor">
    <cofactor evidence="8">
        <name>Zn(2+)</name>
        <dbReference type="ChEBI" id="CHEBI:29105"/>
    </cofactor>
    <text evidence="8">Binds 2 Zn(2+) ions per monomer.</text>
</comment>
<comment type="caution">
    <text evidence="8">Lacks conserved residue(s) required for the propagation of feature annotation.</text>
</comment>
<dbReference type="SUPFAM" id="SSF46565">
    <property type="entry name" value="Chaperone J-domain"/>
    <property type="match status" value="1"/>
</dbReference>
<feature type="binding site" evidence="8">
    <location>
        <position position="202"/>
    </location>
    <ligand>
        <name>Zn(2+)</name>
        <dbReference type="ChEBI" id="CHEBI:29105"/>
        <label>2</label>
    </ligand>
</feature>
<dbReference type="Pfam" id="PF00226">
    <property type="entry name" value="DnaJ"/>
    <property type="match status" value="1"/>
</dbReference>
<proteinExistence type="inferred from homology"/>
<feature type="binding site" evidence="8">
    <location>
        <position position="216"/>
    </location>
    <ligand>
        <name>Zn(2+)</name>
        <dbReference type="ChEBI" id="CHEBI:29105"/>
        <label>1</label>
    </ligand>
</feature>
<dbReference type="Pfam" id="PF00684">
    <property type="entry name" value="DnaJ_CXXCXGXG"/>
    <property type="match status" value="1"/>
</dbReference>